<dbReference type="SMART" id="SM00278">
    <property type="entry name" value="HhH1"/>
    <property type="match status" value="2"/>
</dbReference>
<gene>
    <name evidence="6 8" type="primary">ruvA</name>
    <name evidence="8" type="ORF">PWJ81_02365</name>
</gene>
<dbReference type="EMBL" id="JARBHI010000004">
    <property type="protein sequence ID" value="MDE1655915.1"/>
    <property type="molecule type" value="Genomic_DNA"/>
</dbReference>
<evidence type="ECO:0000259" key="7">
    <source>
        <dbReference type="SMART" id="SM00278"/>
    </source>
</evidence>
<feature type="region of interest" description="Domain I" evidence="6">
    <location>
        <begin position="1"/>
        <end position="64"/>
    </location>
</feature>
<protein>
    <recommendedName>
        <fullName evidence="6">Holliday junction branch migration complex subunit RuvA</fullName>
    </recommendedName>
</protein>
<keyword evidence="4 6" id="KW-0233">DNA recombination</keyword>
<feature type="domain" description="Helix-hairpin-helix DNA-binding motif class 1" evidence="7">
    <location>
        <begin position="108"/>
        <end position="127"/>
    </location>
</feature>
<dbReference type="InterPro" id="IPR010994">
    <property type="entry name" value="RuvA_2-like"/>
</dbReference>
<evidence type="ECO:0000313" key="8">
    <source>
        <dbReference type="EMBL" id="MDE1655915.1"/>
    </source>
</evidence>
<dbReference type="Gene3D" id="1.10.150.20">
    <property type="entry name" value="5' to 3' exonuclease, C-terminal subdomain"/>
    <property type="match status" value="1"/>
</dbReference>
<dbReference type="SUPFAM" id="SSF47781">
    <property type="entry name" value="RuvA domain 2-like"/>
    <property type="match status" value="1"/>
</dbReference>
<name>A0ABT5V4M7_9ACTO</name>
<dbReference type="GeneID" id="83608582"/>
<comment type="caution">
    <text evidence="6">Lacks conserved residue(s) required for the propagation of feature annotation.</text>
</comment>
<dbReference type="InterPro" id="IPR012340">
    <property type="entry name" value="NA-bd_OB-fold"/>
</dbReference>
<evidence type="ECO:0000256" key="6">
    <source>
        <dbReference type="HAMAP-Rule" id="MF_00031"/>
    </source>
</evidence>
<dbReference type="Pfam" id="PF14520">
    <property type="entry name" value="HHH_5"/>
    <property type="match status" value="1"/>
</dbReference>
<keyword evidence="5 6" id="KW-0234">DNA repair</keyword>
<dbReference type="Pfam" id="PF01330">
    <property type="entry name" value="RuvA_N"/>
    <property type="match status" value="1"/>
</dbReference>
<evidence type="ECO:0000256" key="4">
    <source>
        <dbReference type="ARBA" id="ARBA00023172"/>
    </source>
</evidence>
<organism evidence="8 9">
    <name type="scientific">Actinotignum sanguinis</name>
    <dbReference type="NCBI Taxonomy" id="1445614"/>
    <lineage>
        <taxon>Bacteria</taxon>
        <taxon>Bacillati</taxon>
        <taxon>Actinomycetota</taxon>
        <taxon>Actinomycetes</taxon>
        <taxon>Actinomycetales</taxon>
        <taxon>Actinomycetaceae</taxon>
        <taxon>Actinotignum</taxon>
    </lineage>
</organism>
<keyword evidence="1 6" id="KW-0963">Cytoplasm</keyword>
<evidence type="ECO:0000256" key="1">
    <source>
        <dbReference type="ARBA" id="ARBA00022490"/>
    </source>
</evidence>
<reference evidence="8 9" key="1">
    <citation type="submission" date="2023-02" db="EMBL/GenBank/DDBJ databases">
        <title>Defining the Infant Male Urobiome and Moving Towards Mechanisms in Urobiome Research.</title>
        <authorList>
            <person name="Reasoner S."/>
            <person name="Flores V."/>
            <person name="Van Horn G."/>
            <person name="Morales G."/>
            <person name="Peard L."/>
            <person name="Abelson B."/>
            <person name="Manuel C."/>
            <person name="Lee J."/>
            <person name="Baker B."/>
            <person name="Williams T."/>
            <person name="Schmitz J."/>
            <person name="Clayton D."/>
            <person name="Hadjifrangiskou M."/>
        </authorList>
    </citation>
    <scope>NUCLEOTIDE SEQUENCE [LARGE SCALE GENOMIC DNA]</scope>
    <source>
        <strain evidence="8 9">AS1053</strain>
    </source>
</reference>
<evidence type="ECO:0000256" key="3">
    <source>
        <dbReference type="ARBA" id="ARBA00023125"/>
    </source>
</evidence>
<dbReference type="InterPro" id="IPR011114">
    <property type="entry name" value="RuvA_C"/>
</dbReference>
<keyword evidence="3 6" id="KW-0238">DNA-binding</keyword>
<evidence type="ECO:0000256" key="2">
    <source>
        <dbReference type="ARBA" id="ARBA00022763"/>
    </source>
</evidence>
<dbReference type="NCBIfam" id="TIGR00084">
    <property type="entry name" value="ruvA"/>
    <property type="match status" value="1"/>
</dbReference>
<evidence type="ECO:0000313" key="9">
    <source>
        <dbReference type="Proteomes" id="UP001219297"/>
    </source>
</evidence>
<dbReference type="Pfam" id="PF07499">
    <property type="entry name" value="RuvA_C"/>
    <property type="match status" value="1"/>
</dbReference>
<comment type="subcellular location">
    <subcellularLocation>
        <location evidence="6">Cytoplasm</location>
    </subcellularLocation>
</comment>
<comment type="similarity">
    <text evidence="6">Belongs to the RuvA family.</text>
</comment>
<dbReference type="InterPro" id="IPR036267">
    <property type="entry name" value="RuvA_C_sf"/>
</dbReference>
<dbReference type="InterPro" id="IPR003583">
    <property type="entry name" value="Hlx-hairpin-Hlx_DNA-bd_motif"/>
</dbReference>
<feature type="domain" description="Helix-hairpin-helix DNA-binding motif class 1" evidence="7">
    <location>
        <begin position="73"/>
        <end position="92"/>
    </location>
</feature>
<comment type="function">
    <text evidence="6">The RuvA-RuvB-RuvC complex processes Holliday junction (HJ) DNA during genetic recombination and DNA repair, while the RuvA-RuvB complex plays an important role in the rescue of blocked DNA replication forks via replication fork reversal (RFR). RuvA specifically binds to HJ cruciform DNA, conferring on it an open structure. The RuvB hexamer acts as an ATP-dependent pump, pulling dsDNA into and through the RuvAB complex. HJ branch migration allows RuvC to scan DNA until it finds its consensus sequence, where it cleaves and resolves the cruciform DNA.</text>
</comment>
<comment type="domain">
    <text evidence="6">Has three domains with a flexible linker between the domains II and III and assumes an 'L' shape. Domain III is highly mobile and contacts RuvB.</text>
</comment>
<dbReference type="Proteomes" id="UP001219297">
    <property type="component" value="Unassembled WGS sequence"/>
</dbReference>
<dbReference type="RefSeq" id="WP_126134826.1">
    <property type="nucleotide sequence ID" value="NZ_CAMXYX010000030.1"/>
</dbReference>
<keyword evidence="9" id="KW-1185">Reference proteome</keyword>
<dbReference type="SUPFAM" id="SSF50249">
    <property type="entry name" value="Nucleic acid-binding proteins"/>
    <property type="match status" value="1"/>
</dbReference>
<feature type="region of interest" description="Domain III" evidence="6">
    <location>
        <begin position="145"/>
        <end position="198"/>
    </location>
</feature>
<comment type="caution">
    <text evidence="8">The sequence shown here is derived from an EMBL/GenBank/DDBJ whole genome shotgun (WGS) entry which is preliminary data.</text>
</comment>
<dbReference type="CDD" id="cd14332">
    <property type="entry name" value="UBA_RuvA_C"/>
    <property type="match status" value="1"/>
</dbReference>
<evidence type="ECO:0000256" key="5">
    <source>
        <dbReference type="ARBA" id="ARBA00023204"/>
    </source>
</evidence>
<dbReference type="Gene3D" id="2.40.50.140">
    <property type="entry name" value="Nucleic acid-binding proteins"/>
    <property type="match status" value="1"/>
</dbReference>
<dbReference type="SUPFAM" id="SSF46929">
    <property type="entry name" value="DNA helicase RuvA subunit, C-terminal domain"/>
    <property type="match status" value="1"/>
</dbReference>
<comment type="subunit">
    <text evidence="6">Homotetramer. Forms an RuvA(8)-RuvB(12)-Holliday junction (HJ) complex. HJ DNA is sandwiched between 2 RuvA tetramers; dsDNA enters through RuvA and exits via RuvB. An RuvB hexamer assembles on each DNA strand where it exits the tetramer. Each RuvB hexamer is contacted by two RuvA subunits (via domain III) on 2 adjacent RuvB subunits; this complex drives branch migration. In the full resolvosome a probable DNA-RuvA(4)-RuvB(12)-RuvC(2) complex forms which resolves the HJ.</text>
</comment>
<accession>A0ABT5V4M7</accession>
<sequence>MIASIRGTVSRVTTTFAVVEVGGWGVKVFATPATLATLREGAEAFLYTSLVASRDDLPSLYGFSEADERDVYEIMQTVSGIGAKVALTLLSVHTPNALRAAVQSKDEAALTRVPGIGKKSAQRIILELGNKLGPAPVAAGEVASAGADPDAVVAGLVGLGWKESDAVAAYEEARTHVPQGTVAQLLRASLQILGARRS</sequence>
<dbReference type="InterPro" id="IPR013849">
    <property type="entry name" value="DNA_helicase_Holl-junc_RuvA_I"/>
</dbReference>
<dbReference type="HAMAP" id="MF_00031">
    <property type="entry name" value="DNA_HJ_migration_RuvA"/>
    <property type="match status" value="1"/>
</dbReference>
<keyword evidence="2 6" id="KW-0227">DNA damage</keyword>
<dbReference type="Gene3D" id="1.10.8.10">
    <property type="entry name" value="DNA helicase RuvA subunit, C-terminal domain"/>
    <property type="match status" value="1"/>
</dbReference>
<proteinExistence type="inferred from homology"/>
<dbReference type="InterPro" id="IPR000085">
    <property type="entry name" value="RuvA"/>
</dbReference>